<dbReference type="PANTHER" id="PTHR35902">
    <property type="entry name" value="S-LAYER DOMAIN-LIKE PROTEIN-RELATED"/>
    <property type="match status" value="1"/>
</dbReference>
<organism evidence="2">
    <name type="scientific">Candidatus Methanogaster sp. ANME-2c ERB4</name>
    <dbReference type="NCBI Taxonomy" id="2759911"/>
    <lineage>
        <taxon>Archaea</taxon>
        <taxon>Methanobacteriati</taxon>
        <taxon>Methanobacteriota</taxon>
        <taxon>Stenosarchaea group</taxon>
        <taxon>Methanomicrobia</taxon>
        <taxon>Methanosarcinales</taxon>
        <taxon>ANME-2 cluster</taxon>
        <taxon>Candidatus Methanogasteraceae</taxon>
        <taxon>Candidatus Methanogaster</taxon>
    </lineage>
</organism>
<evidence type="ECO:0000313" key="2">
    <source>
        <dbReference type="EMBL" id="QNO44568.1"/>
    </source>
</evidence>
<dbReference type="AlphaFoldDB" id="A0A7G9Y984"/>
<dbReference type="EMBL" id="MT631073">
    <property type="protein sequence ID" value="QNO45099.1"/>
    <property type="molecule type" value="Genomic_DNA"/>
</dbReference>
<accession>A0A7G9Y984</accession>
<gene>
    <name evidence="3" type="ORF">HICMJNBA_00005</name>
    <name evidence="2" type="ORF">KKOBALHG_00005</name>
</gene>
<feature type="transmembrane region" description="Helical" evidence="1">
    <location>
        <begin position="394"/>
        <end position="412"/>
    </location>
</feature>
<keyword evidence="1" id="KW-0472">Membrane</keyword>
<dbReference type="PANTHER" id="PTHR35902:SF3">
    <property type="entry name" value="NPCBM-ASSOCIATED, NEW3 DOMAIN OF ALPHA-GALACTOSIDASE"/>
    <property type="match status" value="1"/>
</dbReference>
<protein>
    <recommendedName>
        <fullName evidence="4">CARDB domain-containing protein</fullName>
    </recommendedName>
</protein>
<dbReference type="EMBL" id="MT630987">
    <property type="protein sequence ID" value="QNO44568.1"/>
    <property type="molecule type" value="Genomic_DNA"/>
</dbReference>
<evidence type="ECO:0008006" key="4">
    <source>
        <dbReference type="Google" id="ProtNLM"/>
    </source>
</evidence>
<name>A0A7G9Y984_9EURY</name>
<keyword evidence="1" id="KW-1133">Transmembrane helix</keyword>
<sequence length="418" mass="45529">MRCQHEVRIMTKSTANQLRYLFVLAILASAITIAPASAAGGALKVDITRYEPYPAEIGKYVDLWVSVKNTGGGTAEDVTIELMPKYPFTLDSSDNARQNKGSIGTGFSAMYEYRLFVAADAKPGTHEITIRYQGEKGATWSEKDFEIKVGTDTFDSRGTLKLDAITTDPEVLIPGDKGTVTLTLTNTASQYSVTIDGKDYDTNAQLNEVELARSDGIVVTTDSYRNMGVLGPDDSIEISYNVQVSDDAEDGTEHLNLVLTGSSHTYNAKWDIPIKVETAGIKIIPSKPLKLAGDGGKIEFDVANTHSSTFTSVSIEPRADGITFTPTEYFIGTMEPDELFTIEFDCEVTEKSSDGADLHLYSEYRNGNNRHEVILNNRVIEIEPVVPEGNSSTVMIGAALLLVVVVGAGIYHRKRRGA</sequence>
<evidence type="ECO:0000313" key="3">
    <source>
        <dbReference type="EMBL" id="QNO45099.1"/>
    </source>
</evidence>
<evidence type="ECO:0000256" key="1">
    <source>
        <dbReference type="SAM" id="Phobius"/>
    </source>
</evidence>
<reference evidence="2" key="1">
    <citation type="submission" date="2020-06" db="EMBL/GenBank/DDBJ databases">
        <title>Unique genomic features of the anaerobic methanotrophic archaea.</title>
        <authorList>
            <person name="Chadwick G.L."/>
            <person name="Skennerton C.T."/>
            <person name="Laso-Perez R."/>
            <person name="Leu A.O."/>
            <person name="Speth D.R."/>
            <person name="Yu H."/>
            <person name="Morgan-Lang C."/>
            <person name="Hatzenpichler R."/>
            <person name="Goudeau D."/>
            <person name="Malmstrom R."/>
            <person name="Brazelton W.J."/>
            <person name="Woyke T."/>
            <person name="Hallam S.J."/>
            <person name="Tyson G.W."/>
            <person name="Wegener G."/>
            <person name="Boetius A."/>
            <person name="Orphan V."/>
        </authorList>
    </citation>
    <scope>NUCLEOTIDE SEQUENCE</scope>
</reference>
<keyword evidence="1" id="KW-0812">Transmembrane</keyword>
<proteinExistence type="predicted"/>